<sequence>MRLKSFDNYLITAMSALALLCLYMLYGAKLVNFNSGSEIKVASIVEQLKTVKRKRDFYQGWMDVKPGDGLSQNDEIYTHEQSSAHIKFTNGPEISLFENSLLRIKSAKLGSTISLDKGNMVAKLSPDSPKLDIELNGKKYSFSSQNADIQIEQGKTENKFLLLNGKAKLADQEILPNQVVIQNIKTGDLKIKEIPFIPKLPLNNHTQYYLKEASLNFSWIYTNQSVPVKIVIARDSNFTEIVSEEKIESNTYQISLTHPGTYYWKLTSSDLIDGPIKSFSLIEEVAPALNADQTVLYQGPKQTPKVYLNWSKNNGKKYLVKIESPNGKSEEVTIAKTSYEFTPTILGQYSLSVKVSDENRPLALWSEPITISLNEARAINITSVTPEVIEKVNYNNQPASYLLSWNGPIDGVNYKIKLIKDNKVLDMETEQTSIPLSLKDAGTYSWEVFGTTNSGVNSNKITGKIIIKAPLHLTQLPSEGAIVELEKPDQLVAFKWDKVEEALQYQFELSDDPTFKKIIVARDVDATNVSTSLAEIGRYYWRVKIKRGSNIEYSNPVSVEIKPAPPLARPEVSPDIKIKLKYLEDKSSSFNLIDLFISKTYAADQVAVAEWDLPANAKAKSYIVEIYKDIDLKDLIIRIETEVPHVTWKNATAGKFYWRVSYTDFWGRKTEFSRVSVLSTEDQEILKAPPMEIELQNPKHRADVLKEEADQLILNWGAIPEAKTYQVLIARDLEFENIIFKKNSSQNELKISCKEFDNRAGEYYWKIISGESTSKRRQFSVVCAPPPPPVKIEEPKPVVIEEIKPIETIKEEKLNDHFLRLGFFPHHIAYQNKASQYTAKVDGNALNSWFVTYQRPLDMKYFQIISPTLSISRGKVFKEITFMDMELSLKAKRKQTSFSWGPVAAFVKKTLYVESNLAIVDESVTSPLLGLFIQKEIDRVTLNAEVKMGTILDYHADIQYRMQNNFAVGAFFDSSSITKDNNKHTFSRYGLNLNYTFDFLETK</sequence>
<keyword evidence="2" id="KW-1185">Reference proteome</keyword>
<dbReference type="Gene3D" id="2.60.40.10">
    <property type="entry name" value="Immunoglobulins"/>
    <property type="match status" value="2"/>
</dbReference>
<protein>
    <recommendedName>
        <fullName evidence="3">FecR protein domain-containing protein</fullName>
    </recommendedName>
</protein>
<dbReference type="RefSeq" id="WP_323576761.1">
    <property type="nucleotide sequence ID" value="NZ_JAYGJQ010000002.1"/>
</dbReference>
<evidence type="ECO:0008006" key="3">
    <source>
        <dbReference type="Google" id="ProtNLM"/>
    </source>
</evidence>
<evidence type="ECO:0000313" key="1">
    <source>
        <dbReference type="EMBL" id="MEA9356866.1"/>
    </source>
</evidence>
<evidence type="ECO:0000313" key="2">
    <source>
        <dbReference type="Proteomes" id="UP001302274"/>
    </source>
</evidence>
<proteinExistence type="predicted"/>
<dbReference type="EMBL" id="JAYGJQ010000002">
    <property type="protein sequence ID" value="MEA9356866.1"/>
    <property type="molecule type" value="Genomic_DNA"/>
</dbReference>
<dbReference type="InterPro" id="IPR013783">
    <property type="entry name" value="Ig-like_fold"/>
</dbReference>
<organism evidence="1 2">
    <name type="scientific">Bacteriovorax antarcticus</name>
    <dbReference type="NCBI Taxonomy" id="3088717"/>
    <lineage>
        <taxon>Bacteria</taxon>
        <taxon>Pseudomonadati</taxon>
        <taxon>Bdellovibrionota</taxon>
        <taxon>Bacteriovoracia</taxon>
        <taxon>Bacteriovoracales</taxon>
        <taxon>Bacteriovoracaceae</taxon>
        <taxon>Bacteriovorax</taxon>
    </lineage>
</organism>
<reference evidence="1 2" key="1">
    <citation type="submission" date="2023-11" db="EMBL/GenBank/DDBJ databases">
        <title>A Novel Polar Bacteriovorax (B. antarcticus) Isolated from the Biocrust in Antarctica.</title>
        <authorList>
            <person name="Mun W."/>
            <person name="Choi S.Y."/>
            <person name="Mitchell R.J."/>
        </authorList>
    </citation>
    <scope>NUCLEOTIDE SEQUENCE [LARGE SCALE GENOMIC DNA]</scope>
    <source>
        <strain evidence="1 2">PP10</strain>
    </source>
</reference>
<comment type="caution">
    <text evidence="1">The sequence shown here is derived from an EMBL/GenBank/DDBJ whole genome shotgun (WGS) entry which is preliminary data.</text>
</comment>
<accession>A0ABU5VV84</accession>
<gene>
    <name evidence="1" type="ORF">SHI21_11645</name>
</gene>
<dbReference type="Proteomes" id="UP001302274">
    <property type="component" value="Unassembled WGS sequence"/>
</dbReference>
<name>A0ABU5VV84_9BACT</name>